<dbReference type="PANTHER" id="PTHR31268:SF32">
    <property type="entry name" value="GALACTINOL--SUCROSE GALACTOSYLTRANSFERASE 2-RELATED"/>
    <property type="match status" value="1"/>
</dbReference>
<dbReference type="STRING" id="1408163.A0A0F4YPF2"/>
<keyword evidence="6" id="KW-1185">Reference proteome</keyword>
<accession>A0A0F4YPF2</accession>
<protein>
    <submittedName>
        <fullName evidence="5">Uncharacterized protein</fullName>
    </submittedName>
</protein>
<evidence type="ECO:0000256" key="2">
    <source>
        <dbReference type="ARBA" id="ARBA00007240"/>
    </source>
</evidence>
<dbReference type="Proteomes" id="UP000053958">
    <property type="component" value="Unassembled WGS sequence"/>
</dbReference>
<dbReference type="EMBL" id="LASV01000325">
    <property type="protein sequence ID" value="KKA19716.1"/>
    <property type="molecule type" value="Genomic_DNA"/>
</dbReference>
<organism evidence="5 6">
    <name type="scientific">Rasamsonia emersonii (strain ATCC 16479 / CBS 393.64 / IMI 116815)</name>
    <dbReference type="NCBI Taxonomy" id="1408163"/>
    <lineage>
        <taxon>Eukaryota</taxon>
        <taxon>Fungi</taxon>
        <taxon>Dikarya</taxon>
        <taxon>Ascomycota</taxon>
        <taxon>Pezizomycotina</taxon>
        <taxon>Eurotiomycetes</taxon>
        <taxon>Eurotiomycetidae</taxon>
        <taxon>Eurotiales</taxon>
        <taxon>Trichocomaceae</taxon>
        <taxon>Rasamsonia</taxon>
    </lineage>
</organism>
<evidence type="ECO:0000256" key="1">
    <source>
        <dbReference type="ARBA" id="ARBA00001255"/>
    </source>
</evidence>
<comment type="catalytic activity">
    <reaction evidence="1">
        <text>Hydrolysis of terminal, non-reducing alpha-D-galactose residues in alpha-D-galactosides, including galactose oligosaccharides, galactomannans and galactolipids.</text>
        <dbReference type="EC" id="3.2.1.22"/>
    </reaction>
</comment>
<evidence type="ECO:0000313" key="5">
    <source>
        <dbReference type="EMBL" id="KKA19716.1"/>
    </source>
</evidence>
<dbReference type="GO" id="GO:0047274">
    <property type="term" value="F:galactinol-sucrose galactosyltransferase activity"/>
    <property type="evidence" value="ECO:0007669"/>
    <property type="project" value="UniProtKB-EC"/>
</dbReference>
<dbReference type="Pfam" id="PF05691">
    <property type="entry name" value="Raffinose_syn"/>
    <property type="match status" value="1"/>
</dbReference>
<gene>
    <name evidence="5" type="ORF">T310_6287</name>
</gene>
<comment type="similarity">
    <text evidence="2">Belongs to the glycosyl hydrolases 36 family.</text>
</comment>
<dbReference type="InterPro" id="IPR017853">
    <property type="entry name" value="GH"/>
</dbReference>
<dbReference type="AlphaFoldDB" id="A0A0F4YPF2"/>
<dbReference type="Gene3D" id="3.20.20.70">
    <property type="entry name" value="Aldolase class I"/>
    <property type="match status" value="1"/>
</dbReference>
<dbReference type="InterPro" id="IPR008811">
    <property type="entry name" value="Glycosyl_hydrolases_36"/>
</dbReference>
<dbReference type="PANTHER" id="PTHR31268">
    <property type="match status" value="1"/>
</dbReference>
<name>A0A0F4YPF2_RASE3</name>
<evidence type="ECO:0000256" key="4">
    <source>
        <dbReference type="ARBA" id="ARBA00049426"/>
    </source>
</evidence>
<keyword evidence="3" id="KW-0119">Carbohydrate metabolism</keyword>
<reference evidence="5 6" key="1">
    <citation type="submission" date="2015-04" db="EMBL/GenBank/DDBJ databases">
        <authorList>
            <person name="Heijne W.H."/>
            <person name="Fedorova N.D."/>
            <person name="Nierman W.C."/>
            <person name="Vollebregt A.W."/>
            <person name="Zhao Z."/>
            <person name="Wu L."/>
            <person name="Kumar M."/>
            <person name="Stam H."/>
            <person name="van den Berg M.A."/>
            <person name="Pel H.J."/>
        </authorList>
    </citation>
    <scope>NUCLEOTIDE SEQUENCE [LARGE SCALE GENOMIC DNA]</scope>
    <source>
        <strain evidence="5 6">CBS 393.64</strain>
    </source>
</reference>
<proteinExistence type="inferred from homology"/>
<dbReference type="GO" id="GO:0004557">
    <property type="term" value="F:alpha-galactosidase activity"/>
    <property type="evidence" value="ECO:0007669"/>
    <property type="project" value="UniProtKB-EC"/>
</dbReference>
<dbReference type="RefSeq" id="XP_013326328.1">
    <property type="nucleotide sequence ID" value="XM_013470874.1"/>
</dbReference>
<dbReference type="InterPro" id="IPR013785">
    <property type="entry name" value="Aldolase_TIM"/>
</dbReference>
<evidence type="ECO:0000313" key="6">
    <source>
        <dbReference type="Proteomes" id="UP000053958"/>
    </source>
</evidence>
<dbReference type="GeneID" id="25318592"/>
<comment type="catalytic activity">
    <reaction evidence="4">
        <text>alpha-D-galactosyl-(1-&gt;3)-1D-myo-inositol + sucrose = raffinose + myo-inositol</text>
        <dbReference type="Rhea" id="RHEA:20161"/>
        <dbReference type="ChEBI" id="CHEBI:16634"/>
        <dbReference type="ChEBI" id="CHEBI:17268"/>
        <dbReference type="ChEBI" id="CHEBI:17505"/>
        <dbReference type="ChEBI" id="CHEBI:17992"/>
        <dbReference type="EC" id="2.4.1.82"/>
    </reaction>
</comment>
<dbReference type="OrthoDB" id="4664297at2759"/>
<sequence>MAVNSVVFTPALGQTVFVPAGTSSIVIYAATPEPVELTARIDGHDEQTPFTQVQLDSFGQEPLLTYKVTLPLNSGGEIAVFGSGSGLGKIAFVQTEAKGVDQEFVTEIVLEEDEEWKSQKIDWLNVHDWEGWAWYRPRETWIEASFTHLSQLSSQTPTHNLLLRPTSAEIDPGSVLAVFPASSQEAFVTLSAARDGEPPGVYARARRIKKGGRPKVYVTGKLTVQKGTTTAIRSAVEIARAKYGLSTTPFTDESGLNPFDRLGFCTWTSIGENVPLTIDLVDNLVQLLRRDNVPVGTFLIDDGWQDIRHGQNGAAKTRGLWSFGTWDGMKSSLADTVALIKRTLPTVKDIGVWMTLAGYWNSIVPDSPLAQKYEMRVYHLDRDNVRGIKWPPKDFDGQQSGSISKPENRVWCLPPPHQAYAFWRDYFRACTDAGITFVKVDNQAYGSFLEGVEGGEEFVALWNGMTRAANETFGENRVIHCMAHYERMFNGDIGMGMATQGKRMVIRNSDDFGLPRRNVHRDHIRYNIYNGMLLGHQCLTPDADMFMTSAQWPEYHAVLRAFFPGPIFLADKPGQGDARVRSKLIGRTPGEDSYQVIRASNVVRPLQRNVWERFLDGGRGASLKGTSYFPDSHSAAIVLWNTREDAVDHSVDVLFEGDLLDALDTPSGPWEGVIWAANSRKAKSVSLDRARAGTSDWETITASEPVVTVSLAPQSAETLTIAPYQAVGKGRIANLGLVDKYASLAGIKSSSVVQQGSRLVTEIKYDGVVGFVIADAVDISATVDGKAVDVLTERLQEGLMLVQVDLTQAAGTGSSWRVEVACT</sequence>
<comment type="caution">
    <text evidence="5">The sequence shown here is derived from an EMBL/GenBank/DDBJ whole genome shotgun (WGS) entry which is preliminary data.</text>
</comment>
<dbReference type="SUPFAM" id="SSF51445">
    <property type="entry name" value="(Trans)glycosidases"/>
    <property type="match status" value="1"/>
</dbReference>
<evidence type="ECO:0000256" key="3">
    <source>
        <dbReference type="ARBA" id="ARBA00023277"/>
    </source>
</evidence>